<dbReference type="Proteomes" id="UP000226192">
    <property type="component" value="Unassembled WGS sequence"/>
</dbReference>
<gene>
    <name evidence="2" type="ORF">CDD81_4895</name>
</gene>
<name>A0A2C5XIS3_9HYPO</name>
<proteinExistence type="predicted"/>
<evidence type="ECO:0000313" key="3">
    <source>
        <dbReference type="Proteomes" id="UP000226192"/>
    </source>
</evidence>
<dbReference type="OrthoDB" id="10540206at2759"/>
<protein>
    <submittedName>
        <fullName evidence="2">Uncharacterized protein</fullName>
    </submittedName>
</protein>
<sequence length="115" mass="12983">MVRISTAILPFAAIAIVSAIPVAKHDEVNRQGVLPTKEIIIKMFEELEQSRTPEQERMVKKIYEATLAEKNGKDNPEIIRLVEEEKSLLSEDQRKMADEIVNAILAFSDANGIHR</sequence>
<keyword evidence="1" id="KW-0732">Signal</keyword>
<reference evidence="2 3" key="1">
    <citation type="submission" date="2017-06" db="EMBL/GenBank/DDBJ databases">
        <title>Ant-infecting Ophiocordyceps genomes reveal a high diversity of potential behavioral manipulation genes and a possible major role for enterotoxins.</title>
        <authorList>
            <person name="De Bekker C."/>
            <person name="Evans H.C."/>
            <person name="Brachmann A."/>
            <person name="Hughes D.P."/>
        </authorList>
    </citation>
    <scope>NUCLEOTIDE SEQUENCE [LARGE SCALE GENOMIC DNA]</scope>
    <source>
        <strain evidence="2 3">Map64</strain>
    </source>
</reference>
<organism evidence="2 3">
    <name type="scientific">Ophiocordyceps australis</name>
    <dbReference type="NCBI Taxonomy" id="1399860"/>
    <lineage>
        <taxon>Eukaryota</taxon>
        <taxon>Fungi</taxon>
        <taxon>Dikarya</taxon>
        <taxon>Ascomycota</taxon>
        <taxon>Pezizomycotina</taxon>
        <taxon>Sordariomycetes</taxon>
        <taxon>Hypocreomycetidae</taxon>
        <taxon>Hypocreales</taxon>
        <taxon>Ophiocordycipitaceae</taxon>
        <taxon>Ophiocordyceps</taxon>
    </lineage>
</organism>
<dbReference type="AlphaFoldDB" id="A0A2C5XIS3"/>
<feature type="chain" id="PRO_5012812747" evidence="1">
    <location>
        <begin position="20"/>
        <end position="115"/>
    </location>
</feature>
<evidence type="ECO:0000256" key="1">
    <source>
        <dbReference type="SAM" id="SignalP"/>
    </source>
</evidence>
<evidence type="ECO:0000313" key="2">
    <source>
        <dbReference type="EMBL" id="PHH64148.1"/>
    </source>
</evidence>
<feature type="signal peptide" evidence="1">
    <location>
        <begin position="1"/>
        <end position="19"/>
    </location>
</feature>
<comment type="caution">
    <text evidence="2">The sequence shown here is derived from an EMBL/GenBank/DDBJ whole genome shotgun (WGS) entry which is preliminary data.</text>
</comment>
<accession>A0A2C5XIS3</accession>
<dbReference type="EMBL" id="NJET01000035">
    <property type="protein sequence ID" value="PHH64148.1"/>
    <property type="molecule type" value="Genomic_DNA"/>
</dbReference>
<keyword evidence="3" id="KW-1185">Reference proteome</keyword>